<feature type="region of interest" description="Disordered" evidence="2">
    <location>
        <begin position="85"/>
        <end position="205"/>
    </location>
</feature>
<evidence type="ECO:0000256" key="1">
    <source>
        <dbReference type="ARBA" id="ARBA00006062"/>
    </source>
</evidence>
<dbReference type="PANTHER" id="PTHR16284:SF13">
    <property type="entry name" value="PROTEIN CDV3 HOMOLOG"/>
    <property type="match status" value="1"/>
</dbReference>
<comment type="similarity">
    <text evidence="1">Belongs to the CDV3 family.</text>
</comment>
<gene>
    <name evidence="3" type="ORF">g.39442</name>
</gene>
<dbReference type="PANTHER" id="PTHR16284">
    <property type="entry name" value="PROTEIN CDV3 HOMOLOG"/>
    <property type="match status" value="1"/>
</dbReference>
<name>A0A1B6DSN7_9HEMI</name>
<proteinExistence type="inferred from homology"/>
<dbReference type="EMBL" id="GEDC01008604">
    <property type="protein sequence ID" value="JAS28694.1"/>
    <property type="molecule type" value="Transcribed_RNA"/>
</dbReference>
<dbReference type="InterPro" id="IPR026806">
    <property type="entry name" value="CDV3"/>
</dbReference>
<sequence>MADLDDFFAKKDRKKPKGKKFSTADEMAKKLEESGKRNEKSKKDKPTTNATLDGEDPVPLPIEDEWKDFEEEKKDYTGLKIQNITLTEAEFEEGTDTGHGDEDGGMEENEAGELVPKRKVSTGPWKCISGQQQPGASSNTAINVTNVEESQQGSEDIDQRSDAEDDSVPVQSPGRGNNTASTGRKNIASSAGPGNNAAPGRANTAYIPPFARNQTQQPVSHNPVPRSLNRFMVSPDLNNEDAFPTLENANTFVIVGNWIQKKKRDENVGFEEVRNSKSHSSRLDSTSARMTTGKLTLGNKYGALTNDQS</sequence>
<organism evidence="3">
    <name type="scientific">Clastoptera arizonana</name>
    <name type="common">Arizona spittle bug</name>
    <dbReference type="NCBI Taxonomy" id="38151"/>
    <lineage>
        <taxon>Eukaryota</taxon>
        <taxon>Metazoa</taxon>
        <taxon>Ecdysozoa</taxon>
        <taxon>Arthropoda</taxon>
        <taxon>Hexapoda</taxon>
        <taxon>Insecta</taxon>
        <taxon>Pterygota</taxon>
        <taxon>Neoptera</taxon>
        <taxon>Paraneoptera</taxon>
        <taxon>Hemiptera</taxon>
        <taxon>Auchenorrhyncha</taxon>
        <taxon>Cercopoidea</taxon>
        <taxon>Clastopteridae</taxon>
        <taxon>Clastoptera</taxon>
    </lineage>
</organism>
<feature type="compositionally biased region" description="Low complexity" evidence="2">
    <location>
        <begin position="188"/>
        <end position="205"/>
    </location>
</feature>
<feature type="compositionally biased region" description="Basic residues" evidence="2">
    <location>
        <begin position="11"/>
        <end position="20"/>
    </location>
</feature>
<evidence type="ECO:0008006" key="4">
    <source>
        <dbReference type="Google" id="ProtNLM"/>
    </source>
</evidence>
<dbReference type="GO" id="GO:0005737">
    <property type="term" value="C:cytoplasm"/>
    <property type="evidence" value="ECO:0007669"/>
    <property type="project" value="TreeGrafter"/>
</dbReference>
<protein>
    <recommendedName>
        <fullName evidence="4">Protein CDV3 homolog</fullName>
    </recommendedName>
</protein>
<dbReference type="AlphaFoldDB" id="A0A1B6DSN7"/>
<dbReference type="Pfam" id="PF15359">
    <property type="entry name" value="CDV3"/>
    <property type="match status" value="1"/>
</dbReference>
<feature type="region of interest" description="Disordered" evidence="2">
    <location>
        <begin position="271"/>
        <end position="291"/>
    </location>
</feature>
<feature type="region of interest" description="Disordered" evidence="2">
    <location>
        <begin position="1"/>
        <end position="64"/>
    </location>
</feature>
<feature type="compositionally biased region" description="Basic and acidic residues" evidence="2">
    <location>
        <begin position="22"/>
        <end position="46"/>
    </location>
</feature>
<evidence type="ECO:0000313" key="3">
    <source>
        <dbReference type="EMBL" id="JAS28694.1"/>
    </source>
</evidence>
<evidence type="ECO:0000256" key="2">
    <source>
        <dbReference type="SAM" id="MobiDB-lite"/>
    </source>
</evidence>
<feature type="compositionally biased region" description="Polar residues" evidence="2">
    <location>
        <begin position="129"/>
        <end position="154"/>
    </location>
</feature>
<feature type="compositionally biased region" description="Polar residues" evidence="2">
    <location>
        <begin position="174"/>
        <end position="184"/>
    </location>
</feature>
<reference evidence="3" key="1">
    <citation type="submission" date="2015-12" db="EMBL/GenBank/DDBJ databases">
        <title>De novo transcriptome assembly of four potential Pierce s Disease insect vectors from Arizona vineyards.</title>
        <authorList>
            <person name="Tassone E.E."/>
        </authorList>
    </citation>
    <scope>NUCLEOTIDE SEQUENCE</scope>
</reference>
<accession>A0A1B6DSN7</accession>